<dbReference type="EMBL" id="JALJOQ010000041">
    <property type="protein sequence ID" value="KAK9805851.1"/>
    <property type="molecule type" value="Genomic_DNA"/>
</dbReference>
<proteinExistence type="predicted"/>
<gene>
    <name evidence="2" type="ORF">WJX73_008040</name>
</gene>
<comment type="caution">
    <text evidence="2">The sequence shown here is derived from an EMBL/GenBank/DDBJ whole genome shotgun (WGS) entry which is preliminary data.</text>
</comment>
<keyword evidence="3" id="KW-1185">Reference proteome</keyword>
<sequence length="250" mass="28413">MVDTLPSPRDWISPAHSTNSPIFSPTRAVVQDDDMEDICNSMEKLLRKGERFQAPASLKYLSMKERWYWSKSEKHIRFLDASCLLFSGQGQFLEVIDYANRESTTTVGYKGAVRHSGDILFRGDYMGEHTIDVDLTCLAPCVREMYITISAFNEPPSFLSDIMQPTMTVVDRETQAALCSYEMEDQPEAVRAEYTSVTMCRVFRSAQNENVWEVEALGHMGHGSAGHYRAILHYIQEVLPMTRSLAGWGF</sequence>
<evidence type="ECO:0000313" key="3">
    <source>
        <dbReference type="Proteomes" id="UP001465755"/>
    </source>
</evidence>
<dbReference type="Pfam" id="PF02342">
    <property type="entry name" value="TerD"/>
    <property type="match status" value="1"/>
</dbReference>
<dbReference type="InterPro" id="IPR051324">
    <property type="entry name" value="Stress/Tellurium_Resist"/>
</dbReference>
<evidence type="ECO:0000259" key="1">
    <source>
        <dbReference type="Pfam" id="PF02342"/>
    </source>
</evidence>
<dbReference type="AlphaFoldDB" id="A0AAW1P8D3"/>
<dbReference type="Gene3D" id="2.60.60.30">
    <property type="entry name" value="sav2460 like domains"/>
    <property type="match status" value="1"/>
</dbReference>
<dbReference type="Proteomes" id="UP001465755">
    <property type="component" value="Unassembled WGS sequence"/>
</dbReference>
<dbReference type="PANTHER" id="PTHR32097:SF17">
    <property type="entry name" value="CAMP-BINDING PROTEIN 1-RELATED"/>
    <property type="match status" value="1"/>
</dbReference>
<dbReference type="PANTHER" id="PTHR32097">
    <property type="entry name" value="CAMP-BINDING PROTEIN 1-RELATED"/>
    <property type="match status" value="1"/>
</dbReference>
<feature type="domain" description="TerD" evidence="1">
    <location>
        <begin position="42"/>
        <end position="219"/>
    </location>
</feature>
<reference evidence="2 3" key="1">
    <citation type="journal article" date="2024" name="Nat. Commun.">
        <title>Phylogenomics reveals the evolutionary origins of lichenization in chlorophyte algae.</title>
        <authorList>
            <person name="Puginier C."/>
            <person name="Libourel C."/>
            <person name="Otte J."/>
            <person name="Skaloud P."/>
            <person name="Haon M."/>
            <person name="Grisel S."/>
            <person name="Petersen M."/>
            <person name="Berrin J.G."/>
            <person name="Delaux P.M."/>
            <person name="Dal Grande F."/>
            <person name="Keller J."/>
        </authorList>
    </citation>
    <scope>NUCLEOTIDE SEQUENCE [LARGE SCALE GENOMIC DNA]</scope>
    <source>
        <strain evidence="2 3">SAG 2036</strain>
    </source>
</reference>
<dbReference type="CDD" id="cd06974">
    <property type="entry name" value="TerD_like"/>
    <property type="match status" value="1"/>
</dbReference>
<organism evidence="2 3">
    <name type="scientific">Symbiochloris irregularis</name>
    <dbReference type="NCBI Taxonomy" id="706552"/>
    <lineage>
        <taxon>Eukaryota</taxon>
        <taxon>Viridiplantae</taxon>
        <taxon>Chlorophyta</taxon>
        <taxon>core chlorophytes</taxon>
        <taxon>Trebouxiophyceae</taxon>
        <taxon>Trebouxiales</taxon>
        <taxon>Trebouxiaceae</taxon>
        <taxon>Symbiochloris</taxon>
    </lineage>
</organism>
<evidence type="ECO:0000313" key="2">
    <source>
        <dbReference type="EMBL" id="KAK9805851.1"/>
    </source>
</evidence>
<name>A0AAW1P8D3_9CHLO</name>
<accession>A0AAW1P8D3</accession>
<dbReference type="InterPro" id="IPR003325">
    <property type="entry name" value="TerD"/>
</dbReference>
<protein>
    <recommendedName>
        <fullName evidence="1">TerD domain-containing protein</fullName>
    </recommendedName>
</protein>